<sequence length="716" mass="71230">MLPRANTSGPAPKAVKHKSTDVLNYLSTREWGRGTGRGGPQHALLRGPEFLLVGLLEHRVSVPGAAVRAGIPSPGTILHRGALRPRPRGRGLMIPEGCFGEAPQLAVLMAAAARGLVPASGSIAATTPPTTHLPHTVGEVGLIHSWMTPEFSHLGIVTDDAAGRRVFSGISHFPIPCVPALLHTLDPTPFGSAAGRPPTSMAAVPASGSSIARPVVTGLASTAQGRNLAGRRPSRRAAAGSIPELEAHPSGDAASICSPVLFSVKSSRSILVDSMHGGLGGGAGFVGIITGDGPGDAKFVLGGDAGGAGIIVAGDAAGGSVIALVGGGGVARSGAGFGGGSDAIAGGVIAGAGIGGGSDAIAGGVIAGAGIGGGSVARAGASSLEPALVAAVLLELEASSLEPALVAAVLLELGAASWGVIAGAGIGDGSVSRAGGVIAGAGIGGGSVARAGGVIAGAGIGGGSVARAGASSLEPALLAAVLLELGAAVLLDLEESSLEPTLMAAVLLELKASSLEPRLTRSPPTKANWVQSPSGSPDFRKWESCRTMPLVGGFSRGSPVSPPLHSGAAPYSLQSPSSALKTSLLRAAQISSLTNERFFVGSRAGGVGVRVVYTGFVERLVGDSECCIVGRAAWSPRRGRGENRTLRGESGARKGMVSDNWCFLHATDESVNTLPPCLTSHNTASLAPSPRHATRRHESLKDFFPALADYTLEEVG</sequence>
<comment type="caution">
    <text evidence="2">The sequence shown here is derived from an EMBL/GenBank/DDBJ whole genome shotgun (WGS) entry which is preliminary data.</text>
</comment>
<accession>A0ABQ9GLA5</accession>
<evidence type="ECO:0000313" key="3">
    <source>
        <dbReference type="Proteomes" id="UP001159363"/>
    </source>
</evidence>
<organism evidence="2 3">
    <name type="scientific">Dryococelus australis</name>
    <dbReference type="NCBI Taxonomy" id="614101"/>
    <lineage>
        <taxon>Eukaryota</taxon>
        <taxon>Metazoa</taxon>
        <taxon>Ecdysozoa</taxon>
        <taxon>Arthropoda</taxon>
        <taxon>Hexapoda</taxon>
        <taxon>Insecta</taxon>
        <taxon>Pterygota</taxon>
        <taxon>Neoptera</taxon>
        <taxon>Polyneoptera</taxon>
        <taxon>Phasmatodea</taxon>
        <taxon>Verophasmatodea</taxon>
        <taxon>Anareolatae</taxon>
        <taxon>Phasmatidae</taxon>
        <taxon>Eurycanthinae</taxon>
        <taxon>Dryococelus</taxon>
    </lineage>
</organism>
<proteinExistence type="predicted"/>
<dbReference type="EMBL" id="JARBHB010000011">
    <property type="protein sequence ID" value="KAJ8872782.1"/>
    <property type="molecule type" value="Genomic_DNA"/>
</dbReference>
<evidence type="ECO:0000313" key="2">
    <source>
        <dbReference type="EMBL" id="KAJ8872782.1"/>
    </source>
</evidence>
<dbReference type="Proteomes" id="UP001159363">
    <property type="component" value="Chromosome 10"/>
</dbReference>
<keyword evidence="3" id="KW-1185">Reference proteome</keyword>
<gene>
    <name evidence="2" type="ORF">PR048_026398</name>
</gene>
<feature type="region of interest" description="Disordered" evidence="1">
    <location>
        <begin position="222"/>
        <end position="246"/>
    </location>
</feature>
<protein>
    <submittedName>
        <fullName evidence="2">Uncharacterized protein</fullName>
    </submittedName>
</protein>
<evidence type="ECO:0000256" key="1">
    <source>
        <dbReference type="SAM" id="MobiDB-lite"/>
    </source>
</evidence>
<reference evidence="2 3" key="1">
    <citation type="submission" date="2023-02" db="EMBL/GenBank/DDBJ databases">
        <title>LHISI_Scaffold_Assembly.</title>
        <authorList>
            <person name="Stuart O.P."/>
            <person name="Cleave R."/>
            <person name="Magrath M.J.L."/>
            <person name="Mikheyev A.S."/>
        </authorList>
    </citation>
    <scope>NUCLEOTIDE SEQUENCE [LARGE SCALE GENOMIC DNA]</scope>
    <source>
        <strain evidence="2">Daus_M_001</strain>
        <tissue evidence="2">Leg muscle</tissue>
    </source>
</reference>
<name>A0ABQ9GLA5_9NEOP</name>